<sequence length="73" mass="8590">MIKKGGCPSPVQVNKGMKGYNVWVYKNSQMGRDGVIRHHYKTLTAKGKYYRRDDAYCVGWDYITYQSFGHIHW</sequence>
<name>A0A0E3FKE8_9CAUD</name>
<dbReference type="EMBL" id="KJ019089">
    <property type="protein sequence ID" value="AIX28394.1"/>
    <property type="molecule type" value="Genomic_DNA"/>
</dbReference>
<proteinExistence type="predicted"/>
<reference evidence="1 2" key="1">
    <citation type="submission" date="2013-12" db="EMBL/GenBank/DDBJ databases">
        <title>Ecological redundancy of diverse viral populations within a natural community.</title>
        <authorList>
            <person name="Gregory A.C."/>
            <person name="LaButti K."/>
            <person name="Copeland A."/>
            <person name="Woyke T."/>
            <person name="Sullivan M.B."/>
        </authorList>
    </citation>
    <scope>NUCLEOTIDE SEQUENCE [LARGE SCALE GENOMIC DNA]</scope>
    <source>
        <strain evidence="1">Syn7803US23</strain>
    </source>
</reference>
<evidence type="ECO:0000313" key="1">
    <source>
        <dbReference type="EMBL" id="AIX28394.1"/>
    </source>
</evidence>
<dbReference type="Proteomes" id="UP000185285">
    <property type="component" value="Segment"/>
</dbReference>
<organism evidence="1 2">
    <name type="scientific">Synechococcus phage ACG-2014j</name>
    <dbReference type="NCBI Taxonomy" id="1493514"/>
    <lineage>
        <taxon>Viruses</taxon>
        <taxon>Duplodnaviria</taxon>
        <taxon>Heunggongvirae</taxon>
        <taxon>Uroviricota</taxon>
        <taxon>Caudoviricetes</taxon>
        <taxon>Pantevenvirales</taxon>
        <taxon>Kyanoviridae</taxon>
        <taxon>Potamoivirus</taxon>
        <taxon>Potamoivirus tusconj</taxon>
    </lineage>
</organism>
<keyword evidence="2" id="KW-1185">Reference proteome</keyword>
<protein>
    <submittedName>
        <fullName evidence="1">Uncharacterized protein</fullName>
    </submittedName>
</protein>
<gene>
    <name evidence="1" type="ORF">Syn7803US23_50</name>
</gene>
<evidence type="ECO:0000313" key="2">
    <source>
        <dbReference type="Proteomes" id="UP000185285"/>
    </source>
</evidence>
<accession>A0A0E3FKE8</accession>